<feature type="compositionally biased region" description="Basic residues" evidence="1">
    <location>
        <begin position="52"/>
        <end position="61"/>
    </location>
</feature>
<evidence type="ECO:0000256" key="1">
    <source>
        <dbReference type="SAM" id="MobiDB-lite"/>
    </source>
</evidence>
<protein>
    <submittedName>
        <fullName evidence="2">Uncharacterized protein</fullName>
    </submittedName>
</protein>
<evidence type="ECO:0000313" key="3">
    <source>
        <dbReference type="Proteomes" id="UP001179952"/>
    </source>
</evidence>
<feature type="region of interest" description="Disordered" evidence="1">
    <location>
        <begin position="1"/>
        <end position="61"/>
    </location>
</feature>
<accession>A0AAV9AF78</accession>
<comment type="caution">
    <text evidence="2">The sequence shown here is derived from an EMBL/GenBank/DDBJ whole genome shotgun (WGS) entry which is preliminary data.</text>
</comment>
<reference evidence="2" key="1">
    <citation type="journal article" date="2023" name="Nat. Commun.">
        <title>Diploid and tetraploid genomes of Acorus and the evolution of monocots.</title>
        <authorList>
            <person name="Ma L."/>
            <person name="Liu K.W."/>
            <person name="Li Z."/>
            <person name="Hsiao Y.Y."/>
            <person name="Qi Y."/>
            <person name="Fu T."/>
            <person name="Tang G.D."/>
            <person name="Zhang D."/>
            <person name="Sun W.H."/>
            <person name="Liu D.K."/>
            <person name="Li Y."/>
            <person name="Chen G.Z."/>
            <person name="Liu X.D."/>
            <person name="Liao X.Y."/>
            <person name="Jiang Y.T."/>
            <person name="Yu X."/>
            <person name="Hao Y."/>
            <person name="Huang J."/>
            <person name="Zhao X.W."/>
            <person name="Ke S."/>
            <person name="Chen Y.Y."/>
            <person name="Wu W.L."/>
            <person name="Hsu J.L."/>
            <person name="Lin Y.F."/>
            <person name="Huang M.D."/>
            <person name="Li C.Y."/>
            <person name="Huang L."/>
            <person name="Wang Z.W."/>
            <person name="Zhao X."/>
            <person name="Zhong W.Y."/>
            <person name="Peng D.H."/>
            <person name="Ahmad S."/>
            <person name="Lan S."/>
            <person name="Zhang J.S."/>
            <person name="Tsai W.C."/>
            <person name="Van de Peer Y."/>
            <person name="Liu Z.J."/>
        </authorList>
    </citation>
    <scope>NUCLEOTIDE SEQUENCE</scope>
    <source>
        <strain evidence="2">SCP</strain>
    </source>
</reference>
<sequence length="61" mass="7078">MGGGKRENKRNQVDFQAFQNKEKEPPKIGYTNPKTKEEGGHEKHEECFPWPTKKKPCSYSP</sequence>
<dbReference type="AlphaFoldDB" id="A0AAV9AF78"/>
<dbReference type="EMBL" id="JAUJYN010000010">
    <property type="protein sequence ID" value="KAK1262796.1"/>
    <property type="molecule type" value="Genomic_DNA"/>
</dbReference>
<dbReference type="Proteomes" id="UP001179952">
    <property type="component" value="Unassembled WGS sequence"/>
</dbReference>
<feature type="compositionally biased region" description="Basic and acidic residues" evidence="1">
    <location>
        <begin position="34"/>
        <end position="47"/>
    </location>
</feature>
<evidence type="ECO:0000313" key="2">
    <source>
        <dbReference type="EMBL" id="KAK1262796.1"/>
    </source>
</evidence>
<organism evidence="2 3">
    <name type="scientific">Acorus gramineus</name>
    <name type="common">Dwarf sweet flag</name>
    <dbReference type="NCBI Taxonomy" id="55184"/>
    <lineage>
        <taxon>Eukaryota</taxon>
        <taxon>Viridiplantae</taxon>
        <taxon>Streptophyta</taxon>
        <taxon>Embryophyta</taxon>
        <taxon>Tracheophyta</taxon>
        <taxon>Spermatophyta</taxon>
        <taxon>Magnoliopsida</taxon>
        <taxon>Liliopsida</taxon>
        <taxon>Acoraceae</taxon>
        <taxon>Acorus</taxon>
    </lineage>
</organism>
<proteinExistence type="predicted"/>
<gene>
    <name evidence="2" type="ORF">QJS04_geneDACA000900</name>
</gene>
<feature type="compositionally biased region" description="Basic and acidic residues" evidence="1">
    <location>
        <begin position="1"/>
        <end position="12"/>
    </location>
</feature>
<reference evidence="2" key="2">
    <citation type="submission" date="2023-06" db="EMBL/GenBank/DDBJ databases">
        <authorList>
            <person name="Ma L."/>
            <person name="Liu K.-W."/>
            <person name="Li Z."/>
            <person name="Hsiao Y.-Y."/>
            <person name="Qi Y."/>
            <person name="Fu T."/>
            <person name="Tang G."/>
            <person name="Zhang D."/>
            <person name="Sun W.-H."/>
            <person name="Liu D.-K."/>
            <person name="Li Y."/>
            <person name="Chen G.-Z."/>
            <person name="Liu X.-D."/>
            <person name="Liao X.-Y."/>
            <person name="Jiang Y.-T."/>
            <person name="Yu X."/>
            <person name="Hao Y."/>
            <person name="Huang J."/>
            <person name="Zhao X.-W."/>
            <person name="Ke S."/>
            <person name="Chen Y.-Y."/>
            <person name="Wu W.-L."/>
            <person name="Hsu J.-L."/>
            <person name="Lin Y.-F."/>
            <person name="Huang M.-D."/>
            <person name="Li C.-Y."/>
            <person name="Huang L."/>
            <person name="Wang Z.-W."/>
            <person name="Zhao X."/>
            <person name="Zhong W.-Y."/>
            <person name="Peng D.-H."/>
            <person name="Ahmad S."/>
            <person name="Lan S."/>
            <person name="Zhang J.-S."/>
            <person name="Tsai W.-C."/>
            <person name="Van De Peer Y."/>
            <person name="Liu Z.-J."/>
        </authorList>
    </citation>
    <scope>NUCLEOTIDE SEQUENCE</scope>
    <source>
        <strain evidence="2">SCP</strain>
        <tissue evidence="2">Leaves</tissue>
    </source>
</reference>
<name>A0AAV9AF78_ACOGR</name>
<keyword evidence="3" id="KW-1185">Reference proteome</keyword>